<proteinExistence type="predicted"/>
<organism evidence="1 2">
    <name type="scientific">Aplysia californica</name>
    <name type="common">California sea hare</name>
    <dbReference type="NCBI Taxonomy" id="6500"/>
    <lineage>
        <taxon>Eukaryota</taxon>
        <taxon>Metazoa</taxon>
        <taxon>Spiralia</taxon>
        <taxon>Lophotrochozoa</taxon>
        <taxon>Mollusca</taxon>
        <taxon>Gastropoda</taxon>
        <taxon>Heterobranchia</taxon>
        <taxon>Euthyneura</taxon>
        <taxon>Tectipleura</taxon>
        <taxon>Aplysiida</taxon>
        <taxon>Aplysioidea</taxon>
        <taxon>Aplysiidae</taxon>
        <taxon>Aplysia</taxon>
    </lineage>
</organism>
<protein>
    <submittedName>
        <fullName evidence="2">Uncharacterized protein LOC101861795</fullName>
    </submittedName>
</protein>
<dbReference type="SUPFAM" id="SSF57603">
    <property type="entry name" value="FnI-like domain"/>
    <property type="match status" value="1"/>
</dbReference>
<evidence type="ECO:0000313" key="2">
    <source>
        <dbReference type="RefSeq" id="XP_012935764.2"/>
    </source>
</evidence>
<dbReference type="GeneID" id="101861795"/>
<name>A0ABM0ZW50_APLCA</name>
<accession>A0ABM0ZW50</accession>
<sequence length="159" mass="17514">MTGKIYKEGERWTYGCDYNCLCIDGSRGLYVCNDVCKHFVCPASYHCTEYEDPDYACCKLLKIEVATLPPPSTTLAPTTTEKVKIGSITCPQYYNLPTETCQYVEDPSDPCCKIPICHAPDDTTQNPLQPVQLPSGGFEVTAAPGTSELGLLCLQQQEL</sequence>
<reference evidence="2" key="1">
    <citation type="submission" date="2025-08" db="UniProtKB">
        <authorList>
            <consortium name="RefSeq"/>
        </authorList>
    </citation>
    <scope>IDENTIFICATION</scope>
</reference>
<keyword evidence="1" id="KW-1185">Reference proteome</keyword>
<dbReference type="Proteomes" id="UP000694888">
    <property type="component" value="Unplaced"/>
</dbReference>
<dbReference type="RefSeq" id="XP_012935764.2">
    <property type="nucleotide sequence ID" value="XM_013080310.2"/>
</dbReference>
<evidence type="ECO:0000313" key="1">
    <source>
        <dbReference type="Proteomes" id="UP000694888"/>
    </source>
</evidence>
<gene>
    <name evidence="2" type="primary">LOC101861795</name>
</gene>